<dbReference type="PROSITE" id="PS50878">
    <property type="entry name" value="RT_POL"/>
    <property type="match status" value="1"/>
</dbReference>
<sequence>MHRSTQDARQYAYCCLGGKHSAQWVLEGDIKGCFDNINHDWLLNNIPMDKSTLTQFLKAGFVYNRHLNPTTARTPQGGIISPILANMTLDGMELAISSVYHVGKNGKIDKTRYNPHKVNFVRYADDFIVTADSEETAKDLAELIKEFLTERGLELSVEKTHITHIDDGFDFLGWNFRKYGGKLLIKPSRKSIENIIRKIGDVIKRAKAWKQEDLINVLNLIITGWSNYHRSAVAKEIFSKLDHIVWGMLWRWAKRRHPDKKFRTWVANKYWHSDGTRNWVFSTGKDRLKLFSDTKIVRCVGLKLDKNPFIDQDYFNLRKRCPILKGL</sequence>
<dbReference type="Pfam" id="PF00078">
    <property type="entry name" value="RVT_1"/>
    <property type="match status" value="1"/>
</dbReference>
<evidence type="ECO:0000313" key="2">
    <source>
        <dbReference type="EMBL" id="QNO47362.1"/>
    </source>
</evidence>
<proteinExistence type="predicted"/>
<feature type="domain" description="Reverse transcriptase" evidence="1">
    <location>
        <begin position="1"/>
        <end position="176"/>
    </location>
</feature>
<protein>
    <recommendedName>
        <fullName evidence="1">Reverse transcriptase domain-containing protein</fullName>
    </recommendedName>
</protein>
<dbReference type="InterPro" id="IPR000477">
    <property type="entry name" value="RT_dom"/>
</dbReference>
<dbReference type="Pfam" id="PF08388">
    <property type="entry name" value="GIIM"/>
    <property type="match status" value="1"/>
</dbReference>
<reference evidence="2" key="1">
    <citation type="submission" date="2020-06" db="EMBL/GenBank/DDBJ databases">
        <title>Unique genomic features of the anaerobic methanotrophic archaea.</title>
        <authorList>
            <person name="Chadwick G.L."/>
            <person name="Skennerton C.T."/>
            <person name="Laso-Perez R."/>
            <person name="Leu A.O."/>
            <person name="Speth D.R."/>
            <person name="Yu H."/>
            <person name="Morgan-Lang C."/>
            <person name="Hatzenpichler R."/>
            <person name="Goudeau D."/>
            <person name="Malmstrom R."/>
            <person name="Brazelton W.J."/>
            <person name="Woyke T."/>
            <person name="Hallam S.J."/>
            <person name="Tyson G.W."/>
            <person name="Wegener G."/>
            <person name="Boetius A."/>
            <person name="Orphan V."/>
        </authorList>
    </citation>
    <scope>NUCLEOTIDE SEQUENCE</scope>
</reference>
<evidence type="ECO:0000259" key="1">
    <source>
        <dbReference type="PROSITE" id="PS50878"/>
    </source>
</evidence>
<dbReference type="CDD" id="cd01651">
    <property type="entry name" value="RT_G2_intron"/>
    <property type="match status" value="1"/>
</dbReference>
<dbReference type="InterPro" id="IPR051083">
    <property type="entry name" value="GrpII_Intron_Splice-Mob/Def"/>
</dbReference>
<dbReference type="PANTHER" id="PTHR34047:SF8">
    <property type="entry name" value="PROTEIN YKFC"/>
    <property type="match status" value="1"/>
</dbReference>
<name>A0A7G9YH78_9EURY</name>
<dbReference type="AlphaFoldDB" id="A0A7G9YH78"/>
<dbReference type="PANTHER" id="PTHR34047">
    <property type="entry name" value="NUCLEAR INTRON MATURASE 1, MITOCHONDRIAL-RELATED"/>
    <property type="match status" value="1"/>
</dbReference>
<dbReference type="InterPro" id="IPR013597">
    <property type="entry name" value="Mat_intron_G2"/>
</dbReference>
<dbReference type="SUPFAM" id="SSF56672">
    <property type="entry name" value="DNA/RNA polymerases"/>
    <property type="match status" value="1"/>
</dbReference>
<accession>A0A7G9YH78</accession>
<organism evidence="2">
    <name type="scientific">Candidatus Methanogaster sp. ANME-2c ERB4</name>
    <dbReference type="NCBI Taxonomy" id="2759911"/>
    <lineage>
        <taxon>Archaea</taxon>
        <taxon>Methanobacteriati</taxon>
        <taxon>Methanobacteriota</taxon>
        <taxon>Stenosarchaea group</taxon>
        <taxon>Methanomicrobia</taxon>
        <taxon>Methanosarcinales</taxon>
        <taxon>ANME-2 cluster</taxon>
        <taxon>Candidatus Methanogasteraceae</taxon>
        <taxon>Candidatus Methanogaster</taxon>
    </lineage>
</organism>
<dbReference type="InterPro" id="IPR043502">
    <property type="entry name" value="DNA/RNA_pol_sf"/>
</dbReference>
<dbReference type="EMBL" id="MT631260">
    <property type="protein sequence ID" value="QNO47362.1"/>
    <property type="molecule type" value="Genomic_DNA"/>
</dbReference>
<gene>
    <name evidence="2" type="ORF">LNGCCOLK_00039</name>
</gene>